<protein>
    <submittedName>
        <fullName evidence="2">Uncharacterized protein</fullName>
    </submittedName>
</protein>
<gene>
    <name evidence="2" type="ORF">FHD67_20010</name>
</gene>
<keyword evidence="1" id="KW-0812">Transmembrane</keyword>
<name>A0A5C4R0Y0_9RHOB</name>
<dbReference type="Proteomes" id="UP000304880">
    <property type="component" value="Unassembled WGS sequence"/>
</dbReference>
<proteinExistence type="predicted"/>
<dbReference type="EMBL" id="VDDC01000087">
    <property type="protein sequence ID" value="TNH37501.1"/>
    <property type="molecule type" value="Genomic_DNA"/>
</dbReference>
<accession>A0A5C4R0Y0</accession>
<comment type="caution">
    <text evidence="2">The sequence shown here is derived from an EMBL/GenBank/DDBJ whole genome shotgun (WGS) entry which is preliminary data.</text>
</comment>
<evidence type="ECO:0000256" key="1">
    <source>
        <dbReference type="SAM" id="Phobius"/>
    </source>
</evidence>
<sequence length="77" mass="8237">MVIVLLCSGIIAGTFAGIAFWIAGYGIGMIALAYWATGSIAVIVTVLTQVLFSPFVFRRSRSRVSEGDEYASRETAS</sequence>
<evidence type="ECO:0000313" key="2">
    <source>
        <dbReference type="EMBL" id="TNH37501.1"/>
    </source>
</evidence>
<keyword evidence="1" id="KW-0472">Membrane</keyword>
<reference evidence="2 3" key="1">
    <citation type="submission" date="2019-06" db="EMBL/GenBank/DDBJ databases">
        <authorList>
            <person name="Li J."/>
        </authorList>
    </citation>
    <scope>NUCLEOTIDE SEQUENCE [LARGE SCALE GENOMIC DNA]</scope>
    <source>
        <strain evidence="2 3">CGMCC 1.8012</strain>
    </source>
</reference>
<evidence type="ECO:0000313" key="3">
    <source>
        <dbReference type="Proteomes" id="UP000304880"/>
    </source>
</evidence>
<keyword evidence="3" id="KW-1185">Reference proteome</keyword>
<keyword evidence="1" id="KW-1133">Transmembrane helix</keyword>
<dbReference type="AlphaFoldDB" id="A0A5C4R0Y0"/>
<dbReference type="RefSeq" id="WP_139599835.1">
    <property type="nucleotide sequence ID" value="NZ_VDDC01000087.1"/>
</dbReference>
<feature type="transmembrane region" description="Helical" evidence="1">
    <location>
        <begin position="32"/>
        <end position="57"/>
    </location>
</feature>
<organism evidence="2 3">
    <name type="scientific">Paracoccus haeundaensis</name>
    <dbReference type="NCBI Taxonomy" id="225362"/>
    <lineage>
        <taxon>Bacteria</taxon>
        <taxon>Pseudomonadati</taxon>
        <taxon>Pseudomonadota</taxon>
        <taxon>Alphaproteobacteria</taxon>
        <taxon>Rhodobacterales</taxon>
        <taxon>Paracoccaceae</taxon>
        <taxon>Paracoccus</taxon>
    </lineage>
</organism>